<accession>A0A1B8A7S3</accession>
<dbReference type="STRING" id="36050.A0A1B8A7S3"/>
<evidence type="ECO:0000256" key="1">
    <source>
        <dbReference type="SAM" id="MobiDB-lite"/>
    </source>
</evidence>
<feature type="region of interest" description="Disordered" evidence="1">
    <location>
        <begin position="34"/>
        <end position="62"/>
    </location>
</feature>
<dbReference type="InterPro" id="IPR011333">
    <property type="entry name" value="SKP1/BTB/POZ_sf"/>
</dbReference>
<reference evidence="2 3" key="1">
    <citation type="submission" date="2016-06" db="EMBL/GenBank/DDBJ databases">
        <title>Living apart together: crosstalk between the core and supernumerary genomes in a fungal plant pathogen.</title>
        <authorList>
            <person name="Vanheule A."/>
            <person name="Audenaert K."/>
            <person name="Warris S."/>
            <person name="Van De Geest H."/>
            <person name="Schijlen E."/>
            <person name="Hofte M."/>
            <person name="De Saeger S."/>
            <person name="Haesaert G."/>
            <person name="Waalwijk C."/>
            <person name="Van Der Lee T."/>
        </authorList>
    </citation>
    <scope>NUCLEOTIDE SEQUENCE [LARGE SCALE GENOMIC DNA]</scope>
    <source>
        <strain evidence="2 3">2516</strain>
    </source>
</reference>
<sequence>MKRSPLELDPEADALLILQCPNLQQIHVVKEQNVLHKKEKAEPNQTTSHETKGEKKRKATTSVDDIVSLPPYQENGNPNKIESQVSTKHLSIASPVFSKMIQGNFQESQPNDEGLLEIRASDWNTRALLTFLDIIHGHHRQVPRKLDLDTVTQIGFLVDYYDCLEIVQVFFDHWVTHLSDWWKYGWLLFDKSSIRPFGKAEAVLLFIALTFQSPVVFKNLTICAIRTTSSLVETHLPIPSQILDQIDQQRIGLLRQLFSQLYTLQEDLFAGRVGCSLECSCRLLGYLMKQMRDQGLPMMKPEQPFLGFSVTSVADFIRGIKTPSWYSKKQNVDPCKLEKSLCLDAEGLDILVAGLSLEDLGLDSSI</sequence>
<organism evidence="2 3">
    <name type="scientific">Fusarium poae</name>
    <dbReference type="NCBI Taxonomy" id="36050"/>
    <lineage>
        <taxon>Eukaryota</taxon>
        <taxon>Fungi</taxon>
        <taxon>Dikarya</taxon>
        <taxon>Ascomycota</taxon>
        <taxon>Pezizomycotina</taxon>
        <taxon>Sordariomycetes</taxon>
        <taxon>Hypocreomycetidae</taxon>
        <taxon>Hypocreales</taxon>
        <taxon>Nectriaceae</taxon>
        <taxon>Fusarium</taxon>
    </lineage>
</organism>
<dbReference type="AlphaFoldDB" id="A0A1B8A7S3"/>
<comment type="caution">
    <text evidence="2">The sequence shown here is derived from an EMBL/GenBank/DDBJ whole genome shotgun (WGS) entry which is preliminary data.</text>
</comment>
<name>A0A1B8A7S3_FUSPO</name>
<gene>
    <name evidence="2" type="ORF">FPOA_12849</name>
</gene>
<dbReference type="Gene3D" id="3.30.710.10">
    <property type="entry name" value="Potassium Channel Kv1.1, Chain A"/>
    <property type="match status" value="1"/>
</dbReference>
<evidence type="ECO:0000313" key="3">
    <source>
        <dbReference type="Proteomes" id="UP000091967"/>
    </source>
</evidence>
<evidence type="ECO:0000313" key="2">
    <source>
        <dbReference type="EMBL" id="OBS16530.1"/>
    </source>
</evidence>
<evidence type="ECO:0008006" key="4">
    <source>
        <dbReference type="Google" id="ProtNLM"/>
    </source>
</evidence>
<keyword evidence="3" id="KW-1185">Reference proteome</keyword>
<dbReference type="EMBL" id="LYXU01000085">
    <property type="protein sequence ID" value="OBS16530.1"/>
    <property type="molecule type" value="Genomic_DNA"/>
</dbReference>
<proteinExistence type="predicted"/>
<dbReference type="Proteomes" id="UP000091967">
    <property type="component" value="Unassembled WGS sequence"/>
</dbReference>
<protein>
    <recommendedName>
        <fullName evidence="4">BTB domain-containing protein</fullName>
    </recommendedName>
</protein>
<dbReference type="OMA" id="PAWICIC"/>